<protein>
    <submittedName>
        <fullName evidence="1">Uncharacterized protein</fullName>
    </submittedName>
</protein>
<evidence type="ECO:0000313" key="2">
    <source>
        <dbReference type="EMBL" id="GGT89697.1"/>
    </source>
</evidence>
<reference evidence="2" key="4">
    <citation type="submission" date="2020-09" db="EMBL/GenBank/DDBJ databases">
        <authorList>
            <person name="Sun Q."/>
            <person name="Ohkuma M."/>
        </authorList>
    </citation>
    <scope>NUCLEOTIDE SEQUENCE</scope>
    <source>
        <strain evidence="2">JCM 31740</strain>
    </source>
</reference>
<dbReference type="Proteomes" id="UP000276741">
    <property type="component" value="Chromosome"/>
</dbReference>
<evidence type="ECO:0000313" key="3">
    <source>
        <dbReference type="Proteomes" id="UP000276741"/>
    </source>
</evidence>
<gene>
    <name evidence="2" type="ORF">GCM10007116_04430</name>
    <name evidence="1" type="ORF">HS1genome_1626</name>
</gene>
<dbReference type="RefSeq" id="WP_229768099.1">
    <property type="nucleotide sequence ID" value="NZ_AP018553.1"/>
</dbReference>
<dbReference type="Proteomes" id="UP000616143">
    <property type="component" value="Unassembled WGS sequence"/>
</dbReference>
<organism evidence="1 3">
    <name type="scientific">Sulfodiicoccus acidiphilus</name>
    <dbReference type="NCBI Taxonomy" id="1670455"/>
    <lineage>
        <taxon>Archaea</taxon>
        <taxon>Thermoproteota</taxon>
        <taxon>Thermoprotei</taxon>
        <taxon>Sulfolobales</taxon>
        <taxon>Sulfolobaceae</taxon>
        <taxon>Sulfodiicoccus</taxon>
    </lineage>
</organism>
<evidence type="ECO:0000313" key="1">
    <source>
        <dbReference type="EMBL" id="BBD73237.1"/>
    </source>
</evidence>
<dbReference type="EMBL" id="AP018553">
    <property type="protein sequence ID" value="BBD73237.1"/>
    <property type="molecule type" value="Genomic_DNA"/>
</dbReference>
<reference evidence="3" key="2">
    <citation type="submission" date="2018-04" db="EMBL/GenBank/DDBJ databases">
        <title>Complete genome sequence of Sulfodiicoccus acidiphilus strain HS-1.</title>
        <authorList>
            <person name="Sakai H.D."/>
            <person name="Kurosawa N."/>
        </authorList>
    </citation>
    <scope>NUCLEOTIDE SEQUENCE [LARGE SCALE GENOMIC DNA]</scope>
    <source>
        <strain evidence="3">HS-1</strain>
    </source>
</reference>
<reference evidence="2" key="1">
    <citation type="journal article" date="2014" name="Int. J. Syst. Evol. Microbiol.">
        <title>Complete genome sequence of Corynebacterium casei LMG S-19264T (=DSM 44701T), isolated from a smear-ripened cheese.</title>
        <authorList>
            <consortium name="US DOE Joint Genome Institute (JGI-PGF)"/>
            <person name="Walter F."/>
            <person name="Albersmeier A."/>
            <person name="Kalinowski J."/>
            <person name="Ruckert C."/>
        </authorList>
    </citation>
    <scope>NUCLEOTIDE SEQUENCE</scope>
    <source>
        <strain evidence="2">JCM 31740</strain>
    </source>
</reference>
<keyword evidence="3" id="KW-1185">Reference proteome</keyword>
<proteinExistence type="predicted"/>
<dbReference type="GeneID" id="69060094"/>
<dbReference type="AlphaFoldDB" id="A0A348B4Y5"/>
<dbReference type="Gene3D" id="3.40.50.980">
    <property type="match status" value="1"/>
</dbReference>
<reference evidence="1" key="3">
    <citation type="journal article" date="2019" name="BMC Res. Notes">
        <title>Complete genome sequence of the Sulfodiicoccus acidiphilus strain HS-1T, the first crenarchaeon that lacks polB3, isolated from an acidic hot spring in Ohwaku-dani, Hakone, Japan.</title>
        <authorList>
            <person name="Sakai H.D."/>
            <person name="Kurosawa N."/>
        </authorList>
    </citation>
    <scope>NUCLEOTIDE SEQUENCE</scope>
    <source>
        <strain evidence="1">HS-1</strain>
    </source>
</reference>
<name>A0A348B4Y5_9CREN</name>
<dbReference type="KEGG" id="sacd:HS1genome_1626"/>
<accession>A0A348B4Y5</accession>
<dbReference type="EMBL" id="BMQS01000003">
    <property type="protein sequence ID" value="GGT89697.1"/>
    <property type="molecule type" value="Genomic_DNA"/>
</dbReference>
<sequence>MMWNTRRHLELYLAVTLLGKVLHTGNARFHPSDAAYVIELAADVLVFYELDLWETVSLPSRELLDVEFFPLDSDYNSTVDSQPETI</sequence>
<dbReference type="SUPFAM" id="SSF56801">
    <property type="entry name" value="Acetyl-CoA synthetase-like"/>
    <property type="match status" value="1"/>
</dbReference>